<evidence type="ECO:0000313" key="2">
    <source>
        <dbReference type="Proteomes" id="UP001330749"/>
    </source>
</evidence>
<evidence type="ECO:0008006" key="3">
    <source>
        <dbReference type="Google" id="ProtNLM"/>
    </source>
</evidence>
<organism evidence="1 2">
    <name type="scientific">Bacillus xiapuensis</name>
    <dbReference type="NCBI Taxonomy" id="2014075"/>
    <lineage>
        <taxon>Bacteria</taxon>
        <taxon>Bacillati</taxon>
        <taxon>Bacillota</taxon>
        <taxon>Bacilli</taxon>
        <taxon>Bacillales</taxon>
        <taxon>Bacillaceae</taxon>
        <taxon>Bacillus</taxon>
    </lineage>
</organism>
<evidence type="ECO:0000313" key="1">
    <source>
        <dbReference type="EMBL" id="MED3562289.1"/>
    </source>
</evidence>
<dbReference type="RefSeq" id="WP_327967193.1">
    <property type="nucleotide sequence ID" value="NZ_JARMQG010000084.1"/>
</dbReference>
<accession>A0ABU6N7W6</accession>
<gene>
    <name evidence="1" type="ORF">P4447_07460</name>
</gene>
<comment type="caution">
    <text evidence="1">The sequence shown here is derived from an EMBL/GenBank/DDBJ whole genome shotgun (WGS) entry which is preliminary data.</text>
</comment>
<sequence>MYLTVTYKNGMVEEFTLGLKSAKDLINRLIESKAVTKIMNDLKVIFEEQPEIKEEIKQEKQYIIEIGSGTGKRVWFKIPAYLLETWKLQLFTKKESEWWSFERFHETEPINIPEWDCKSSLMKLL</sequence>
<reference evidence="1 2" key="1">
    <citation type="submission" date="2023-03" db="EMBL/GenBank/DDBJ databases">
        <title>Bacillus Genome Sequencing.</title>
        <authorList>
            <person name="Dunlap C."/>
        </authorList>
    </citation>
    <scope>NUCLEOTIDE SEQUENCE [LARGE SCALE GENOMIC DNA]</scope>
    <source>
        <strain evidence="1 2">B-14544</strain>
    </source>
</reference>
<dbReference type="EMBL" id="JARMQG010000084">
    <property type="protein sequence ID" value="MED3562289.1"/>
    <property type="molecule type" value="Genomic_DNA"/>
</dbReference>
<dbReference type="Proteomes" id="UP001330749">
    <property type="component" value="Unassembled WGS sequence"/>
</dbReference>
<name>A0ABU6N7W6_9BACI</name>
<proteinExistence type="predicted"/>
<keyword evidence="2" id="KW-1185">Reference proteome</keyword>
<protein>
    <recommendedName>
        <fullName evidence="3">Group-specific protein</fullName>
    </recommendedName>
</protein>